<proteinExistence type="predicted"/>
<name>A0A6M3LXH0_9ZZZZ</name>
<protein>
    <submittedName>
        <fullName evidence="1">Uncharacterized protein</fullName>
    </submittedName>
</protein>
<dbReference type="AlphaFoldDB" id="A0A6M3LXH0"/>
<sequence>MSTNQPFQLLGDGKQIAIIVPDSGTYLFKNPYIKNFNVYTPPPIEVSSCYDIYKTYVPDRSYIDLTLNIQCSTMEVNDKESNFINNDLINKLSVLDLLKIINKRLNKRK</sequence>
<reference evidence="1" key="1">
    <citation type="submission" date="2020-03" db="EMBL/GenBank/DDBJ databases">
        <title>The deep terrestrial virosphere.</title>
        <authorList>
            <person name="Holmfeldt K."/>
            <person name="Nilsson E."/>
            <person name="Simone D."/>
            <person name="Lopez-Fernandez M."/>
            <person name="Wu X."/>
            <person name="de Brujin I."/>
            <person name="Lundin D."/>
            <person name="Andersson A."/>
            <person name="Bertilsson S."/>
            <person name="Dopson M."/>
        </authorList>
    </citation>
    <scope>NUCLEOTIDE SEQUENCE</scope>
    <source>
        <strain evidence="1">MM415B06047</strain>
    </source>
</reference>
<accession>A0A6M3LXH0</accession>
<organism evidence="1">
    <name type="scientific">viral metagenome</name>
    <dbReference type="NCBI Taxonomy" id="1070528"/>
    <lineage>
        <taxon>unclassified sequences</taxon>
        <taxon>metagenomes</taxon>
        <taxon>organismal metagenomes</taxon>
    </lineage>
</organism>
<evidence type="ECO:0000313" key="1">
    <source>
        <dbReference type="EMBL" id="QJA97631.1"/>
    </source>
</evidence>
<dbReference type="EMBL" id="MT143511">
    <property type="protein sequence ID" value="QJA97631.1"/>
    <property type="molecule type" value="Genomic_DNA"/>
</dbReference>
<gene>
    <name evidence="1" type="ORF">MM415B06047_0004</name>
</gene>